<dbReference type="RefSeq" id="WP_125229194.1">
    <property type="nucleotide sequence ID" value="NZ_RQYT01000058.1"/>
</dbReference>
<comment type="caution">
    <text evidence="2">The sequence shown here is derived from an EMBL/GenBank/DDBJ whole genome shotgun (WGS) entry which is preliminary data.</text>
</comment>
<feature type="region of interest" description="Disordered" evidence="1">
    <location>
        <begin position="147"/>
        <end position="170"/>
    </location>
</feature>
<evidence type="ECO:0000256" key="1">
    <source>
        <dbReference type="SAM" id="MobiDB-lite"/>
    </source>
</evidence>
<evidence type="ECO:0000313" key="2">
    <source>
        <dbReference type="EMBL" id="RRD47673.1"/>
    </source>
</evidence>
<name>A0A3P1WT78_9ACTN</name>
<proteinExistence type="predicted"/>
<dbReference type="Proteomes" id="UP000280935">
    <property type="component" value="Unassembled WGS sequence"/>
</dbReference>
<accession>A0A3P1WT78</accession>
<protein>
    <submittedName>
        <fullName evidence="2">Uncharacterized protein</fullName>
    </submittedName>
</protein>
<evidence type="ECO:0000313" key="3">
    <source>
        <dbReference type="Proteomes" id="UP000280935"/>
    </source>
</evidence>
<feature type="region of interest" description="Disordered" evidence="1">
    <location>
        <begin position="229"/>
        <end position="249"/>
    </location>
</feature>
<dbReference type="AlphaFoldDB" id="A0A3P1WT78"/>
<organism evidence="2 3">
    <name type="scientific">Arachnia propionica</name>
    <dbReference type="NCBI Taxonomy" id="1750"/>
    <lineage>
        <taxon>Bacteria</taxon>
        <taxon>Bacillati</taxon>
        <taxon>Actinomycetota</taxon>
        <taxon>Actinomycetes</taxon>
        <taxon>Propionibacteriales</taxon>
        <taxon>Propionibacteriaceae</taxon>
        <taxon>Arachnia</taxon>
    </lineage>
</organism>
<dbReference type="OrthoDB" id="5122593at2"/>
<dbReference type="EMBL" id="RQYT01000058">
    <property type="protein sequence ID" value="RRD47673.1"/>
    <property type="molecule type" value="Genomic_DNA"/>
</dbReference>
<gene>
    <name evidence="2" type="ORF">EII35_14605</name>
</gene>
<feature type="compositionally biased region" description="Basic and acidic residues" evidence="1">
    <location>
        <begin position="147"/>
        <end position="157"/>
    </location>
</feature>
<reference evidence="2 3" key="1">
    <citation type="submission" date="2018-11" db="EMBL/GenBank/DDBJ databases">
        <title>Genomes From Bacteria Associated with the Canine Oral Cavity: a Test Case for Automated Genome-Based Taxonomic Assignment.</title>
        <authorList>
            <person name="Coil D.A."/>
            <person name="Jospin G."/>
            <person name="Darling A.E."/>
            <person name="Wallis C."/>
            <person name="Davis I.J."/>
            <person name="Harris S."/>
            <person name="Eisen J.A."/>
            <person name="Holcombe L.J."/>
            <person name="O'Flynn C."/>
        </authorList>
    </citation>
    <scope>NUCLEOTIDE SEQUENCE [LARGE SCALE GENOMIC DNA]</scope>
    <source>
        <strain evidence="2 3">OH2822_COT-296</strain>
    </source>
</reference>
<sequence length="249" mass="27385">MDESDDGTEEALTRATRTLMSAAGLIGMALAELRLQGGPTETVLGFVPTRDELDIALDEQSARRALADVHRTEWWGNASPLDVARRYLLAKTWPDLGVEALHAEHRILRELRDRHGLSFPAPEVTRALSEERTLRAAAAEELTISDADKREAREHTRQAKASPGTSVESTNSFRRAYSAWDSSERRQELAQRLEGLGNHKVLKARMLAEVSQATPPSAAVCSAKPVVPATHRRGGQGAAHARQTMLRSR</sequence>